<keyword evidence="4" id="KW-1185">Reference proteome</keyword>
<reference evidence="3 5" key="1">
    <citation type="journal article" date="2020" name="Nature">
        <title>Six reference-quality genomes reveal evolution of bat adaptations.</title>
        <authorList>
            <person name="Jebb D."/>
            <person name="Huang Z."/>
            <person name="Pippel M."/>
            <person name="Hughes G.M."/>
            <person name="Lavrichenko K."/>
            <person name="Devanna P."/>
            <person name="Winkler S."/>
            <person name="Jermiin L.S."/>
            <person name="Skirmuntt E.C."/>
            <person name="Katzourakis A."/>
            <person name="Burkitt-Gray L."/>
            <person name="Ray D.A."/>
            <person name="Sullivan K.A.M."/>
            <person name="Roscito J.G."/>
            <person name="Kirilenko B.M."/>
            <person name="Davalos L.M."/>
            <person name="Corthals A.P."/>
            <person name="Power M.L."/>
            <person name="Jones G."/>
            <person name="Ransome R.D."/>
            <person name="Dechmann D.K.N."/>
            <person name="Locatelli A.G."/>
            <person name="Puechmaille S.J."/>
            <person name="Fedrigo O."/>
            <person name="Jarvis E.D."/>
            <person name="Hiller M."/>
            <person name="Vernes S.C."/>
            <person name="Myers E.W."/>
            <person name="Teeling E.C."/>
        </authorList>
    </citation>
    <scope>NUCLEOTIDE SEQUENCE [LARGE SCALE GENOMIC DNA]</scope>
    <source>
        <strain evidence="3">Bat1K_MPI-CBG_1</strain>
    </source>
</reference>
<gene>
    <name evidence="6" type="primary">IHO1</name>
    <name evidence="3" type="ORF">HJG60_002233</name>
</gene>
<name>A0A6J2M5J7_9CHIR</name>
<dbReference type="CTD" id="339834"/>
<dbReference type="OrthoDB" id="10066605at2759"/>
<dbReference type="Proteomes" id="UP000504628">
    <property type="component" value="Chromosome 7"/>
</dbReference>
<evidence type="ECO:0000313" key="3">
    <source>
        <dbReference type="EMBL" id="KAF6098833.1"/>
    </source>
</evidence>
<feature type="region of interest" description="Disordered" evidence="2">
    <location>
        <begin position="269"/>
        <end position="297"/>
    </location>
</feature>
<dbReference type="GO" id="GO:0007129">
    <property type="term" value="P:homologous chromosome pairing at meiosis"/>
    <property type="evidence" value="ECO:0007669"/>
    <property type="project" value="TreeGrafter"/>
</dbReference>
<dbReference type="Proteomes" id="UP000664940">
    <property type="component" value="Unassembled WGS sequence"/>
</dbReference>
<feature type="compositionally biased region" description="Polar residues" evidence="2">
    <location>
        <begin position="572"/>
        <end position="585"/>
    </location>
</feature>
<dbReference type="EMBL" id="JABVXQ010000007">
    <property type="protein sequence ID" value="KAF6098833.1"/>
    <property type="molecule type" value="Genomic_DNA"/>
</dbReference>
<feature type="coiled-coil region" evidence="1">
    <location>
        <begin position="109"/>
        <end position="136"/>
    </location>
</feature>
<dbReference type="GeneID" id="114501976"/>
<accession>A0A6J2M5J7</accession>
<evidence type="ECO:0000256" key="2">
    <source>
        <dbReference type="SAM" id="MobiDB-lite"/>
    </source>
</evidence>
<feature type="compositionally biased region" description="Low complexity" evidence="2">
    <location>
        <begin position="489"/>
        <end position="504"/>
    </location>
</feature>
<dbReference type="GO" id="GO:0006310">
    <property type="term" value="P:DNA recombination"/>
    <property type="evidence" value="ECO:0007669"/>
    <property type="project" value="InterPro"/>
</dbReference>
<dbReference type="AlphaFoldDB" id="A0A6J2M5J7"/>
<dbReference type="RefSeq" id="XP_028374570.1">
    <property type="nucleotide sequence ID" value="XM_028518769.2"/>
</dbReference>
<dbReference type="PANTHER" id="PTHR35662:SF1">
    <property type="entry name" value="INTERACTOR OF HORMAD1 PROTEIN 1"/>
    <property type="match status" value="1"/>
</dbReference>
<dbReference type="KEGG" id="pdic:114501976"/>
<dbReference type="PANTHER" id="PTHR35662">
    <property type="entry name" value="INTERACTOR OF HORMAD1 PROTEIN 1"/>
    <property type="match status" value="1"/>
</dbReference>
<evidence type="ECO:0000313" key="5">
    <source>
        <dbReference type="Proteomes" id="UP000664940"/>
    </source>
</evidence>
<protein>
    <submittedName>
        <fullName evidence="6">Interactor of HORMAD1 protein 1</fullName>
    </submittedName>
</protein>
<dbReference type="InterPro" id="IPR031529">
    <property type="entry name" value="IHO1"/>
</dbReference>
<evidence type="ECO:0000313" key="4">
    <source>
        <dbReference type="Proteomes" id="UP000504628"/>
    </source>
</evidence>
<proteinExistence type="predicted"/>
<evidence type="ECO:0000256" key="1">
    <source>
        <dbReference type="SAM" id="Coils"/>
    </source>
</evidence>
<organism evidence="4 6">
    <name type="scientific">Phyllostomus discolor</name>
    <name type="common">pale spear-nosed bat</name>
    <dbReference type="NCBI Taxonomy" id="89673"/>
    <lineage>
        <taxon>Eukaryota</taxon>
        <taxon>Metazoa</taxon>
        <taxon>Chordata</taxon>
        <taxon>Craniata</taxon>
        <taxon>Vertebrata</taxon>
        <taxon>Euteleostomi</taxon>
        <taxon>Mammalia</taxon>
        <taxon>Eutheria</taxon>
        <taxon>Laurasiatheria</taxon>
        <taxon>Chiroptera</taxon>
        <taxon>Yangochiroptera</taxon>
        <taxon>Phyllostomidae</taxon>
        <taxon>Phyllostominae</taxon>
        <taxon>Phyllostomus</taxon>
    </lineage>
</organism>
<keyword evidence="1" id="KW-0175">Coiled coil</keyword>
<feature type="region of interest" description="Disordered" evidence="2">
    <location>
        <begin position="541"/>
        <end position="607"/>
    </location>
</feature>
<dbReference type="Pfam" id="PF15771">
    <property type="entry name" value="IHO1"/>
    <property type="match status" value="2"/>
</dbReference>
<evidence type="ECO:0000313" key="6">
    <source>
        <dbReference type="RefSeq" id="XP_028374570.1"/>
    </source>
</evidence>
<feature type="compositionally biased region" description="Basic residues" evidence="2">
    <location>
        <begin position="465"/>
        <end position="474"/>
    </location>
</feature>
<dbReference type="GO" id="GO:0000794">
    <property type="term" value="C:condensed nuclear chromosome"/>
    <property type="evidence" value="ECO:0007669"/>
    <property type="project" value="TreeGrafter"/>
</dbReference>
<feature type="region of interest" description="Disordered" evidence="2">
    <location>
        <begin position="445"/>
        <end position="523"/>
    </location>
</feature>
<sequence>MNFNVWNIKDMLSIPSGSGTTKSSNWTNNQADYSGLSDSQFLFGSQFCPESSEALSAPLDFGVHLKDPKQLQKNSLDSEPSLFAKYQTKPQLFGEDTKDGSLFPLPLSVGKSKGLLEQFEEKKKRAKDKCDSENLYNFISHVRESIHKLQTSVEKSEEHLSSRSQSILDSLETVARTLQETARAQSDLVLETVQDKGNMEQAILEMQKRFDTRQAEFIEVKSNLKHLEVVVAQQSKDFQQLCEQLGQLNVPGVLAELKSLISVPRAPAHVTDSTSQTSPPLAPSLAHVMDSTSQTSPPLAQSLDLARQDESACEEPAAGQAQALPAARSLRLRSLRPRGQFGVWGEGAKRAALREEAVLLAVGGGKRNRRVRDKAVQTNCKNQLITKRSLENRDPGVRNLVSLGAPQLIALDLNNFVTSIEKARPEHQTKDMVSHGPCAQRLVTEQKGRTVGVGRKVRQEQPQPRKARRGRPLARKQERTPGKTCAFYPAGPQSPVSGSQSSAPEQQAPLAQPLHPCGPRSPTKPVCPVLEGALTPRRTAGLARGAPLQLSGHSSGDNSQLSDSPRGDHQISWFSDLNLESSTTPPCKEPGKSVLYDLGFDSSDDGF</sequence>
<feature type="compositionally biased region" description="Polar residues" evidence="2">
    <location>
        <begin position="551"/>
        <end position="563"/>
    </location>
</feature>
<dbReference type="GO" id="GO:0042138">
    <property type="term" value="P:meiotic DNA double-strand break formation"/>
    <property type="evidence" value="ECO:0007669"/>
    <property type="project" value="InterPro"/>
</dbReference>
<reference evidence="6" key="2">
    <citation type="submission" date="2025-04" db="UniProtKB">
        <authorList>
            <consortium name="RefSeq"/>
        </authorList>
    </citation>
    <scope>IDENTIFICATION</scope>
    <source>
        <tissue evidence="6">Muscle</tissue>
    </source>
</reference>